<evidence type="ECO:0000256" key="2">
    <source>
        <dbReference type="PROSITE-ProRule" id="PRU00335"/>
    </source>
</evidence>
<feature type="DNA-binding region" description="H-T-H motif" evidence="2">
    <location>
        <begin position="44"/>
        <end position="63"/>
    </location>
</feature>
<dbReference type="PANTHER" id="PTHR30055:SF146">
    <property type="entry name" value="HTH-TYPE TRANSCRIPTIONAL DUAL REGULATOR CECR"/>
    <property type="match status" value="1"/>
</dbReference>
<evidence type="ECO:0000313" key="5">
    <source>
        <dbReference type="EMBL" id="NYZ20736.1"/>
    </source>
</evidence>
<sequence>MGGDGASTGTEGWSPPPKRGDRKRADIVAAAERQFLECGYGAASMDRIAADAGASKRTVYNHFPSKEDLFRAVVEGLYRELLGAAPPPAGGIDPAEALTAFATGLLAHTGNPRLQALIRLVIAENPRFPELTAIYSRTGKEPAVARLSEWLAGEAAAGRLRIEQPTIAAIQFLGCLKEALFWPRLLGIAPALPADTVVREAVATFLARHAPADGDTP</sequence>
<dbReference type="Pfam" id="PF14246">
    <property type="entry name" value="TetR_C_7"/>
    <property type="match status" value="1"/>
</dbReference>
<dbReference type="PRINTS" id="PR00455">
    <property type="entry name" value="HTHTETR"/>
</dbReference>
<evidence type="ECO:0000259" key="4">
    <source>
        <dbReference type="PROSITE" id="PS50977"/>
    </source>
</evidence>
<keyword evidence="6" id="KW-1185">Reference proteome</keyword>
<dbReference type="InterPro" id="IPR023772">
    <property type="entry name" value="DNA-bd_HTH_TetR-type_CS"/>
</dbReference>
<evidence type="ECO:0000256" key="1">
    <source>
        <dbReference type="ARBA" id="ARBA00023125"/>
    </source>
</evidence>
<gene>
    <name evidence="5" type="ORF">HND93_13540</name>
</gene>
<accession>A0ABX2TBW3</accession>
<dbReference type="InterPro" id="IPR009057">
    <property type="entry name" value="Homeodomain-like_sf"/>
</dbReference>
<dbReference type="InterPro" id="IPR050109">
    <property type="entry name" value="HTH-type_TetR-like_transc_reg"/>
</dbReference>
<feature type="domain" description="HTH tetR-type" evidence="4">
    <location>
        <begin position="21"/>
        <end position="81"/>
    </location>
</feature>
<evidence type="ECO:0000313" key="6">
    <source>
        <dbReference type="Proteomes" id="UP000584642"/>
    </source>
</evidence>
<dbReference type="InterPro" id="IPR039536">
    <property type="entry name" value="TetR_C_Proteobacteria"/>
</dbReference>
<dbReference type="SUPFAM" id="SSF46689">
    <property type="entry name" value="Homeodomain-like"/>
    <property type="match status" value="1"/>
</dbReference>
<dbReference type="PANTHER" id="PTHR30055">
    <property type="entry name" value="HTH-TYPE TRANSCRIPTIONAL REGULATOR RUTR"/>
    <property type="match status" value="1"/>
</dbReference>
<dbReference type="PROSITE" id="PS50977">
    <property type="entry name" value="HTH_TETR_2"/>
    <property type="match status" value="1"/>
</dbReference>
<dbReference type="PROSITE" id="PS01081">
    <property type="entry name" value="HTH_TETR_1"/>
    <property type="match status" value="1"/>
</dbReference>
<comment type="caution">
    <text evidence="5">The sequence shown here is derived from an EMBL/GenBank/DDBJ whole genome shotgun (WGS) entry which is preliminary data.</text>
</comment>
<dbReference type="Gene3D" id="1.10.357.10">
    <property type="entry name" value="Tetracycline Repressor, domain 2"/>
    <property type="match status" value="1"/>
</dbReference>
<proteinExistence type="predicted"/>
<dbReference type="InterPro" id="IPR001647">
    <property type="entry name" value="HTH_TetR"/>
</dbReference>
<name>A0ABX2TBW3_9PROT</name>
<dbReference type="SUPFAM" id="SSF48498">
    <property type="entry name" value="Tetracyclin repressor-like, C-terminal domain"/>
    <property type="match status" value="1"/>
</dbReference>
<feature type="region of interest" description="Disordered" evidence="3">
    <location>
        <begin position="1"/>
        <end position="23"/>
    </location>
</feature>
<dbReference type="EMBL" id="JABFDB010000008">
    <property type="protein sequence ID" value="NYZ20736.1"/>
    <property type="molecule type" value="Genomic_DNA"/>
</dbReference>
<dbReference type="RefSeq" id="WP_180282494.1">
    <property type="nucleotide sequence ID" value="NZ_JABFDB010000008.1"/>
</dbReference>
<reference evidence="5 6" key="1">
    <citation type="submission" date="2020-05" db="EMBL/GenBank/DDBJ databases">
        <title>Azospirillum oleiclasticum sp. nov, a nitrogen-fixing and heavy crude oil-emulsifying bacterium isolated from the crude oil of Yumen Oilfield.</title>
        <authorList>
            <person name="Wu D."/>
            <person name="Cai M."/>
            <person name="Zhang X."/>
        </authorList>
    </citation>
    <scope>NUCLEOTIDE SEQUENCE [LARGE SCALE GENOMIC DNA]</scope>
    <source>
        <strain evidence="5 6">ROY-1-1-2</strain>
    </source>
</reference>
<protein>
    <submittedName>
        <fullName evidence="5">TetR/AcrR family transcriptional regulator</fullName>
    </submittedName>
</protein>
<keyword evidence="1 2" id="KW-0238">DNA-binding</keyword>
<dbReference type="Pfam" id="PF00440">
    <property type="entry name" value="TetR_N"/>
    <property type="match status" value="1"/>
</dbReference>
<evidence type="ECO:0000256" key="3">
    <source>
        <dbReference type="SAM" id="MobiDB-lite"/>
    </source>
</evidence>
<dbReference type="InterPro" id="IPR036271">
    <property type="entry name" value="Tet_transcr_reg_TetR-rel_C_sf"/>
</dbReference>
<dbReference type="Proteomes" id="UP000584642">
    <property type="component" value="Unassembled WGS sequence"/>
</dbReference>
<dbReference type="Gene3D" id="1.10.10.60">
    <property type="entry name" value="Homeodomain-like"/>
    <property type="match status" value="1"/>
</dbReference>
<organism evidence="5 6">
    <name type="scientific">Azospirillum oleiclasticum</name>
    <dbReference type="NCBI Taxonomy" id="2735135"/>
    <lineage>
        <taxon>Bacteria</taxon>
        <taxon>Pseudomonadati</taxon>
        <taxon>Pseudomonadota</taxon>
        <taxon>Alphaproteobacteria</taxon>
        <taxon>Rhodospirillales</taxon>
        <taxon>Azospirillaceae</taxon>
        <taxon>Azospirillum</taxon>
    </lineage>
</organism>